<organism evidence="2 3">
    <name type="scientific">Exophiala viscosa</name>
    <dbReference type="NCBI Taxonomy" id="2486360"/>
    <lineage>
        <taxon>Eukaryota</taxon>
        <taxon>Fungi</taxon>
        <taxon>Dikarya</taxon>
        <taxon>Ascomycota</taxon>
        <taxon>Pezizomycotina</taxon>
        <taxon>Eurotiomycetes</taxon>
        <taxon>Chaetothyriomycetidae</taxon>
        <taxon>Chaetothyriales</taxon>
        <taxon>Herpotrichiellaceae</taxon>
        <taxon>Exophiala</taxon>
    </lineage>
</organism>
<dbReference type="AlphaFoldDB" id="A0AAN6IET5"/>
<keyword evidence="3" id="KW-1185">Reference proteome</keyword>
<evidence type="ECO:0000313" key="3">
    <source>
        <dbReference type="Proteomes" id="UP001203852"/>
    </source>
</evidence>
<dbReference type="PANTHER" id="PTHR11559">
    <property type="entry name" value="CARBOXYLESTERASE"/>
    <property type="match status" value="1"/>
</dbReference>
<reference evidence="2" key="1">
    <citation type="journal article" date="2022" name="bioRxiv">
        <title>Deciphering the potential niche of two novel black yeast fungi from a biological soil crust based on their genomes, phenotypes, and melanin regulation.</title>
        <authorList>
            <consortium name="DOE Joint Genome Institute"/>
            <person name="Carr E.C."/>
            <person name="Barton Q."/>
            <person name="Grambo S."/>
            <person name="Sullivan M."/>
            <person name="Renfro C.M."/>
            <person name="Kuo A."/>
            <person name="Pangilinan J."/>
            <person name="Lipzen A."/>
            <person name="Keymanesh K."/>
            <person name="Savage E."/>
            <person name="Barry K."/>
            <person name="Grigoriev I.V."/>
            <person name="Riekhof W.R."/>
            <person name="Harris S.S."/>
        </authorList>
    </citation>
    <scope>NUCLEOTIDE SEQUENCE</scope>
    <source>
        <strain evidence="2">JF 03-4F</strain>
    </source>
</reference>
<feature type="domain" description="Carboxylesterase type B" evidence="1">
    <location>
        <begin position="17"/>
        <end position="489"/>
    </location>
</feature>
<name>A0AAN6IET5_9EURO</name>
<accession>A0AAN6IET5</accession>
<dbReference type="Pfam" id="PF00135">
    <property type="entry name" value="COesterase"/>
    <property type="match status" value="1"/>
</dbReference>
<evidence type="ECO:0000313" key="2">
    <source>
        <dbReference type="EMBL" id="KAI1615337.1"/>
    </source>
</evidence>
<evidence type="ECO:0000259" key="1">
    <source>
        <dbReference type="Pfam" id="PF00135"/>
    </source>
</evidence>
<dbReference type="InterPro" id="IPR002018">
    <property type="entry name" value="CarbesteraseB"/>
</dbReference>
<dbReference type="InterPro" id="IPR029058">
    <property type="entry name" value="AB_hydrolase_fold"/>
</dbReference>
<dbReference type="InterPro" id="IPR050309">
    <property type="entry name" value="Type-B_Carboxylest/Lipase"/>
</dbReference>
<gene>
    <name evidence="2" type="ORF">EDD36DRAFT_186213</name>
</gene>
<dbReference type="Proteomes" id="UP001203852">
    <property type="component" value="Unassembled WGS sequence"/>
</dbReference>
<comment type="caution">
    <text evidence="2">The sequence shown here is derived from an EMBL/GenBank/DDBJ whole genome shotgun (WGS) entry which is preliminary data.</text>
</comment>
<proteinExistence type="predicted"/>
<protein>
    <submittedName>
        <fullName evidence="2">Carboxylesterase</fullName>
    </submittedName>
</protein>
<dbReference type="SUPFAM" id="SSF53474">
    <property type="entry name" value="alpha/beta-Hydrolases"/>
    <property type="match status" value="1"/>
</dbReference>
<dbReference type="EMBL" id="MU404352">
    <property type="protein sequence ID" value="KAI1615337.1"/>
    <property type="molecule type" value="Genomic_DNA"/>
</dbReference>
<sequence>MKITQYFPSLQSDITGEYDEDNGLAYFRGIPYASVNKRWTHSNLLQTLENPFDATQFGPRCVQEEGEVLVSGGTNDPTPGDDEFDCLNLNITVPRECLQQFENGHTKIKVPVMLWIHGGGFKYGANSVARYRPHRLCSIARQAGHPVILVQIGYRLGALGFAASEDLVAEQTQHGEEAKSLPIGNYGFVDQRNALKWVQNHIRDFGGDPDNVTAFGISAGSASVHYHILTGDPMFDRAICMSGSAPTLGPLPFERYQKAWLDLCLKKGLEGETAEARLSKLRAMSPLDILANYSAAAMGPMGDGVLLPKTWTFEQSNPTRCRSLIIGDTNVEGLILDGLARRLKPSQVLRLARTVMSEVEVKEFQEVFALSADDEQPWEVYRDTMRRFFSIMMFQFPNLRIAETFRATGGEEAYLYHFGEASPYPGPTFGLSYHGQCALYMYCVEMDALPIESQQLAENMARTWTAFAHGARPWEPYTDKEQFMRFGPQGKCALADLHSDDTRDYGHVDWLREHFEPAKQLAQLLLS</sequence>
<dbReference type="Gene3D" id="3.40.50.1820">
    <property type="entry name" value="alpha/beta hydrolase"/>
    <property type="match status" value="1"/>
</dbReference>